<dbReference type="Proteomes" id="UP000642920">
    <property type="component" value="Unassembled WGS sequence"/>
</dbReference>
<evidence type="ECO:0000313" key="2">
    <source>
        <dbReference type="EMBL" id="MBL0765910.1"/>
    </source>
</evidence>
<protein>
    <submittedName>
        <fullName evidence="2">Uncharacterized protein</fullName>
    </submittedName>
</protein>
<feature type="transmembrane region" description="Helical" evidence="1">
    <location>
        <begin position="7"/>
        <end position="26"/>
    </location>
</feature>
<feature type="transmembrane region" description="Helical" evidence="1">
    <location>
        <begin position="103"/>
        <end position="124"/>
    </location>
</feature>
<name>A0A937A959_9BACT</name>
<keyword evidence="1" id="KW-1133">Transmembrane helix</keyword>
<dbReference type="RefSeq" id="WP_201921411.1">
    <property type="nucleotide sequence ID" value="NZ_JAERQG010000002.1"/>
</dbReference>
<organism evidence="2 3">
    <name type="scientific">Marivirga atlantica</name>
    <dbReference type="NCBI Taxonomy" id="1548457"/>
    <lineage>
        <taxon>Bacteria</taxon>
        <taxon>Pseudomonadati</taxon>
        <taxon>Bacteroidota</taxon>
        <taxon>Cytophagia</taxon>
        <taxon>Cytophagales</taxon>
        <taxon>Marivirgaceae</taxon>
        <taxon>Marivirga</taxon>
    </lineage>
</organism>
<keyword evidence="1" id="KW-0472">Membrane</keyword>
<evidence type="ECO:0000313" key="3">
    <source>
        <dbReference type="Proteomes" id="UP000642920"/>
    </source>
</evidence>
<dbReference type="AlphaFoldDB" id="A0A937A959"/>
<feature type="transmembrane region" description="Helical" evidence="1">
    <location>
        <begin position="72"/>
        <end position="91"/>
    </location>
</feature>
<evidence type="ECO:0000256" key="1">
    <source>
        <dbReference type="SAM" id="Phobius"/>
    </source>
</evidence>
<comment type="caution">
    <text evidence="2">The sequence shown here is derived from an EMBL/GenBank/DDBJ whole genome shotgun (WGS) entry which is preliminary data.</text>
</comment>
<accession>A0A937A959</accession>
<feature type="transmembrane region" description="Helical" evidence="1">
    <location>
        <begin position="46"/>
        <end position="65"/>
    </location>
</feature>
<gene>
    <name evidence="2" type="ORF">JKP34_11650</name>
</gene>
<proteinExistence type="predicted"/>
<sequence length="132" mass="15302">MVQPWMRGVLLIGAFYNAAWSIFLFYQPDSYIKWMTESAQQENSLVFYQAIGVAVVGIMMFLAMLKPLKYKWMIALVFIAKLSGGLFAYFLLMQSQFTKKFLFHLLMNDLVWLFPLAAILMAVYSNKNSDNQ</sequence>
<keyword evidence="1" id="KW-0812">Transmembrane</keyword>
<reference evidence="2" key="1">
    <citation type="submission" date="2021-01" db="EMBL/GenBank/DDBJ databases">
        <title>Marivirga sp. nov., isolated from intertidal surface sediments.</title>
        <authorList>
            <person name="Zhang M."/>
        </authorList>
    </citation>
    <scope>NUCLEOTIDE SEQUENCE</scope>
    <source>
        <strain evidence="2">SM1354</strain>
    </source>
</reference>
<keyword evidence="3" id="KW-1185">Reference proteome</keyword>
<dbReference type="EMBL" id="JAERQG010000002">
    <property type="protein sequence ID" value="MBL0765910.1"/>
    <property type="molecule type" value="Genomic_DNA"/>
</dbReference>